<gene>
    <name evidence="1" type="primary">ORF49608</name>
</gene>
<reference evidence="1" key="1">
    <citation type="submission" date="2014-12" db="EMBL/GenBank/DDBJ databases">
        <title>Insight into the proteome of Arion vulgaris.</title>
        <authorList>
            <person name="Aradska J."/>
            <person name="Bulat T."/>
            <person name="Smidak R."/>
            <person name="Sarate P."/>
            <person name="Gangsoo J."/>
            <person name="Sialana F."/>
            <person name="Bilban M."/>
            <person name="Lubec G."/>
        </authorList>
    </citation>
    <scope>NUCLEOTIDE SEQUENCE</scope>
    <source>
        <tissue evidence="1">Skin</tissue>
    </source>
</reference>
<sequence length="59" mass="6572">MISPRMYMQDELCVPGAGDPTVKINAETNRKKAETERKTKLVMKGRLCVAGALRGSKEY</sequence>
<dbReference type="AlphaFoldDB" id="A0A0B6Z798"/>
<protein>
    <submittedName>
        <fullName evidence="1">Uncharacterized protein</fullName>
    </submittedName>
</protein>
<name>A0A0B6Z798_9EUPU</name>
<organism evidence="1">
    <name type="scientific">Arion vulgaris</name>
    <dbReference type="NCBI Taxonomy" id="1028688"/>
    <lineage>
        <taxon>Eukaryota</taxon>
        <taxon>Metazoa</taxon>
        <taxon>Spiralia</taxon>
        <taxon>Lophotrochozoa</taxon>
        <taxon>Mollusca</taxon>
        <taxon>Gastropoda</taxon>
        <taxon>Heterobranchia</taxon>
        <taxon>Euthyneura</taxon>
        <taxon>Panpulmonata</taxon>
        <taxon>Eupulmonata</taxon>
        <taxon>Stylommatophora</taxon>
        <taxon>Helicina</taxon>
        <taxon>Arionoidea</taxon>
        <taxon>Arionidae</taxon>
        <taxon>Arion</taxon>
    </lineage>
</organism>
<accession>A0A0B6Z798</accession>
<evidence type="ECO:0000313" key="1">
    <source>
        <dbReference type="EMBL" id="CEK63816.1"/>
    </source>
</evidence>
<proteinExistence type="predicted"/>
<dbReference type="EMBL" id="HACG01016951">
    <property type="protein sequence ID" value="CEK63816.1"/>
    <property type="molecule type" value="Transcribed_RNA"/>
</dbReference>